<evidence type="ECO:0000259" key="2">
    <source>
        <dbReference type="Pfam" id="PF12172"/>
    </source>
</evidence>
<dbReference type="SUPFAM" id="SSF50249">
    <property type="entry name" value="Nucleic acid-binding proteins"/>
    <property type="match status" value="1"/>
</dbReference>
<dbReference type="PANTHER" id="PTHR34075">
    <property type="entry name" value="BLR3430 PROTEIN"/>
    <property type="match status" value="1"/>
</dbReference>
<accession>A0AB33Z330</accession>
<dbReference type="Proteomes" id="UP000015462">
    <property type="component" value="Unassembled WGS sequence"/>
</dbReference>
<dbReference type="EMBL" id="ASHL01000003">
    <property type="protein sequence ID" value="EPD13448.1"/>
    <property type="molecule type" value="Genomic_DNA"/>
</dbReference>
<dbReference type="InterPro" id="IPR022002">
    <property type="entry name" value="ChsH2_Znr"/>
</dbReference>
<evidence type="ECO:0000259" key="1">
    <source>
        <dbReference type="Pfam" id="PF01796"/>
    </source>
</evidence>
<keyword evidence="4" id="KW-1185">Reference proteome</keyword>
<dbReference type="Pfam" id="PF01796">
    <property type="entry name" value="OB_ChsH2_C"/>
    <property type="match status" value="1"/>
</dbReference>
<organism evidence="3 4">
    <name type="scientific">Cycloclasticus pugetii</name>
    <dbReference type="NCBI Taxonomy" id="34068"/>
    <lineage>
        <taxon>Bacteria</taxon>
        <taxon>Pseudomonadati</taxon>
        <taxon>Pseudomonadota</taxon>
        <taxon>Gammaproteobacteria</taxon>
        <taxon>Thiotrichales</taxon>
        <taxon>Piscirickettsiaceae</taxon>
        <taxon>Cycloclasticus</taxon>
    </lineage>
</organism>
<feature type="domain" description="ChsH2 rubredoxin-like zinc ribbon" evidence="2">
    <location>
        <begin position="21"/>
        <end position="54"/>
    </location>
</feature>
<dbReference type="PANTHER" id="PTHR34075:SF5">
    <property type="entry name" value="BLR3430 PROTEIN"/>
    <property type="match status" value="1"/>
</dbReference>
<dbReference type="InterPro" id="IPR002878">
    <property type="entry name" value="ChsH2_C"/>
</dbReference>
<dbReference type="Gene3D" id="6.10.30.10">
    <property type="match status" value="1"/>
</dbReference>
<comment type="caution">
    <text evidence="3">The sequence shown here is derived from an EMBL/GenBank/DDBJ whole genome shotgun (WGS) entry which is preliminary data.</text>
</comment>
<evidence type="ECO:0000313" key="4">
    <source>
        <dbReference type="Proteomes" id="UP000015462"/>
    </source>
</evidence>
<dbReference type="AlphaFoldDB" id="A0AB33Z330"/>
<sequence length="132" mass="14703">MSTKNERFSGPGPDQIYDDFLKKGVFSLPKCQDCQEFHFFPRVVCPHCGSFNLEWTAVSGKGEVYSTTTVRRKPERGGNYNVCHVTLEEGPRLMSRVEGVDPLDVKIGDQVSAVIKNDEDSSFIVFVPAQGV</sequence>
<dbReference type="InterPro" id="IPR052513">
    <property type="entry name" value="Thioester_dehydratase-like"/>
</dbReference>
<evidence type="ECO:0000313" key="3">
    <source>
        <dbReference type="EMBL" id="EPD13448.1"/>
    </source>
</evidence>
<name>A0AB33Z330_9GAMM</name>
<dbReference type="InterPro" id="IPR012340">
    <property type="entry name" value="NA-bd_OB-fold"/>
</dbReference>
<reference evidence="3 4" key="1">
    <citation type="journal article" date="2013" name="Genome Announc.">
        <title>Genome Sequence of the Pyrene- and Fluoranthene-Degrading Bacterium Cycloclasticus sp. Strain PY97M.</title>
        <authorList>
            <person name="Cui Z."/>
            <person name="Xu G."/>
            <person name="Li Q."/>
            <person name="Gao W."/>
            <person name="Zheng L."/>
        </authorList>
    </citation>
    <scope>NUCLEOTIDE SEQUENCE [LARGE SCALE GENOMIC DNA]</scope>
    <source>
        <strain evidence="3 4">PY97M</strain>
    </source>
</reference>
<feature type="domain" description="ChsH2 C-terminal OB-fold" evidence="1">
    <location>
        <begin position="55"/>
        <end position="115"/>
    </location>
</feature>
<gene>
    <name evidence="3" type="ORF">L196_05331</name>
</gene>
<dbReference type="Pfam" id="PF12172">
    <property type="entry name" value="zf-ChsH2"/>
    <property type="match status" value="1"/>
</dbReference>
<dbReference type="RefSeq" id="WP_015005989.1">
    <property type="nucleotide sequence ID" value="NZ_FQZJ01000005.1"/>
</dbReference>
<protein>
    <submittedName>
        <fullName evidence="3">Nucleic acid-binding protein</fullName>
    </submittedName>
</protein>
<proteinExistence type="predicted"/>